<proteinExistence type="predicted"/>
<dbReference type="InterPro" id="IPR001878">
    <property type="entry name" value="Znf_CCHC"/>
</dbReference>
<feature type="domain" description="CCHC-type" evidence="3">
    <location>
        <begin position="44"/>
        <end position="59"/>
    </location>
</feature>
<evidence type="ECO:0000313" key="4">
    <source>
        <dbReference type="EMBL" id="KAF2099443.1"/>
    </source>
</evidence>
<evidence type="ECO:0000256" key="1">
    <source>
        <dbReference type="PROSITE-ProRule" id="PRU00047"/>
    </source>
</evidence>
<name>A0A9P4IHL1_9PEZI</name>
<dbReference type="Gene3D" id="4.10.60.10">
    <property type="entry name" value="Zinc finger, CCHC-type"/>
    <property type="match status" value="1"/>
</dbReference>
<reference evidence="4" key="1">
    <citation type="journal article" date="2020" name="Stud. Mycol.">
        <title>101 Dothideomycetes genomes: a test case for predicting lifestyles and emergence of pathogens.</title>
        <authorList>
            <person name="Haridas S."/>
            <person name="Albert R."/>
            <person name="Binder M."/>
            <person name="Bloem J."/>
            <person name="Labutti K."/>
            <person name="Salamov A."/>
            <person name="Andreopoulos B."/>
            <person name="Baker S."/>
            <person name="Barry K."/>
            <person name="Bills G."/>
            <person name="Bluhm B."/>
            <person name="Cannon C."/>
            <person name="Castanera R."/>
            <person name="Culley D."/>
            <person name="Daum C."/>
            <person name="Ezra D."/>
            <person name="Gonzalez J."/>
            <person name="Henrissat B."/>
            <person name="Kuo A."/>
            <person name="Liang C."/>
            <person name="Lipzen A."/>
            <person name="Lutzoni F."/>
            <person name="Magnuson J."/>
            <person name="Mondo S."/>
            <person name="Nolan M."/>
            <person name="Ohm R."/>
            <person name="Pangilinan J."/>
            <person name="Park H.-J."/>
            <person name="Ramirez L."/>
            <person name="Alfaro M."/>
            <person name="Sun H."/>
            <person name="Tritt A."/>
            <person name="Yoshinaga Y."/>
            <person name="Zwiers L.-H."/>
            <person name="Turgeon B."/>
            <person name="Goodwin S."/>
            <person name="Spatafora J."/>
            <person name="Crous P."/>
            <person name="Grigoriev I."/>
        </authorList>
    </citation>
    <scope>NUCLEOTIDE SEQUENCE</scope>
    <source>
        <strain evidence="4">CBS 133067</strain>
    </source>
</reference>
<feature type="compositionally biased region" description="Basic and acidic residues" evidence="2">
    <location>
        <begin position="55"/>
        <end position="68"/>
    </location>
</feature>
<keyword evidence="1" id="KW-0863">Zinc-finger</keyword>
<gene>
    <name evidence="4" type="ORF">NA57DRAFT_55411</name>
</gene>
<protein>
    <recommendedName>
        <fullName evidence="3">CCHC-type domain-containing protein</fullName>
    </recommendedName>
</protein>
<sequence>MSSSTRCSTCDDVGHAEPECYFRFRSFLPWKEEIRKVDRMIVSCYACGANTHFGDDCPDRPHPKEGERTPFSAKEANRYLTEAAQIKPPMRYEDMPPPPSRLHKFDPHGRRHHAGAPPPRAEQLKGLEDDDEDDLVAVLSKRPKKEPPARRVNLPLRISFVK</sequence>
<dbReference type="InterPro" id="IPR036875">
    <property type="entry name" value="Znf_CCHC_sf"/>
</dbReference>
<keyword evidence="1" id="KW-0862">Zinc</keyword>
<evidence type="ECO:0000313" key="5">
    <source>
        <dbReference type="Proteomes" id="UP000799772"/>
    </source>
</evidence>
<dbReference type="SUPFAM" id="SSF57756">
    <property type="entry name" value="Retrovirus zinc finger-like domains"/>
    <property type="match status" value="1"/>
</dbReference>
<dbReference type="OrthoDB" id="7608935at2759"/>
<dbReference type="AlphaFoldDB" id="A0A9P4IHL1"/>
<comment type="caution">
    <text evidence="4">The sequence shown here is derived from an EMBL/GenBank/DDBJ whole genome shotgun (WGS) entry which is preliminary data.</text>
</comment>
<evidence type="ECO:0000256" key="2">
    <source>
        <dbReference type="SAM" id="MobiDB-lite"/>
    </source>
</evidence>
<evidence type="ECO:0000259" key="3">
    <source>
        <dbReference type="PROSITE" id="PS50158"/>
    </source>
</evidence>
<organism evidence="4 5">
    <name type="scientific">Rhizodiscina lignyota</name>
    <dbReference type="NCBI Taxonomy" id="1504668"/>
    <lineage>
        <taxon>Eukaryota</taxon>
        <taxon>Fungi</taxon>
        <taxon>Dikarya</taxon>
        <taxon>Ascomycota</taxon>
        <taxon>Pezizomycotina</taxon>
        <taxon>Dothideomycetes</taxon>
        <taxon>Pleosporomycetidae</taxon>
        <taxon>Aulographales</taxon>
        <taxon>Rhizodiscinaceae</taxon>
        <taxon>Rhizodiscina</taxon>
    </lineage>
</organism>
<keyword evidence="1" id="KW-0479">Metal-binding</keyword>
<keyword evidence="5" id="KW-1185">Reference proteome</keyword>
<dbReference type="Proteomes" id="UP000799772">
    <property type="component" value="Unassembled WGS sequence"/>
</dbReference>
<dbReference type="GO" id="GO:0008270">
    <property type="term" value="F:zinc ion binding"/>
    <property type="evidence" value="ECO:0007669"/>
    <property type="project" value="UniProtKB-KW"/>
</dbReference>
<accession>A0A9P4IHL1</accession>
<dbReference type="PROSITE" id="PS50158">
    <property type="entry name" value="ZF_CCHC"/>
    <property type="match status" value="1"/>
</dbReference>
<feature type="region of interest" description="Disordered" evidence="2">
    <location>
        <begin position="87"/>
        <end position="162"/>
    </location>
</feature>
<dbReference type="GO" id="GO:0003676">
    <property type="term" value="F:nucleic acid binding"/>
    <property type="evidence" value="ECO:0007669"/>
    <property type="project" value="InterPro"/>
</dbReference>
<dbReference type="EMBL" id="ML978125">
    <property type="protein sequence ID" value="KAF2099443.1"/>
    <property type="molecule type" value="Genomic_DNA"/>
</dbReference>
<feature type="region of interest" description="Disordered" evidence="2">
    <location>
        <begin position="55"/>
        <end position="74"/>
    </location>
</feature>